<keyword evidence="3 7" id="KW-0812">Transmembrane</keyword>
<evidence type="ECO:0000313" key="11">
    <source>
        <dbReference type="Proteomes" id="UP000823918"/>
    </source>
</evidence>
<comment type="subcellular location">
    <subcellularLocation>
        <location evidence="1">Cell membrane</location>
        <topology evidence="1">Multi-pass membrane protein</topology>
    </subcellularLocation>
</comment>
<dbReference type="InterPro" id="IPR025857">
    <property type="entry name" value="MacB_PCD"/>
</dbReference>
<protein>
    <submittedName>
        <fullName evidence="10">ABC transporter permease</fullName>
    </submittedName>
</protein>
<keyword evidence="4 7" id="KW-1133">Transmembrane helix</keyword>
<evidence type="ECO:0000256" key="5">
    <source>
        <dbReference type="ARBA" id="ARBA00023136"/>
    </source>
</evidence>
<dbReference type="EMBL" id="DWWA01000046">
    <property type="protein sequence ID" value="HJC72897.1"/>
    <property type="molecule type" value="Genomic_DNA"/>
</dbReference>
<evidence type="ECO:0000256" key="2">
    <source>
        <dbReference type="ARBA" id="ARBA00022475"/>
    </source>
</evidence>
<feature type="domain" description="ABC3 transporter permease C-terminal" evidence="8">
    <location>
        <begin position="334"/>
        <end position="487"/>
    </location>
</feature>
<name>A0A9D2TLI7_9FIRM</name>
<evidence type="ECO:0000259" key="8">
    <source>
        <dbReference type="Pfam" id="PF02687"/>
    </source>
</evidence>
<evidence type="ECO:0000256" key="7">
    <source>
        <dbReference type="SAM" id="Phobius"/>
    </source>
</evidence>
<keyword evidence="5 7" id="KW-0472">Membrane</keyword>
<evidence type="ECO:0000259" key="9">
    <source>
        <dbReference type="Pfam" id="PF12704"/>
    </source>
</evidence>
<dbReference type="InterPro" id="IPR003838">
    <property type="entry name" value="ABC3_permease_C"/>
</dbReference>
<feature type="domain" description="MacB-like periplasmic core" evidence="9">
    <location>
        <begin position="21"/>
        <end position="163"/>
    </location>
</feature>
<dbReference type="PANTHER" id="PTHR30572:SF4">
    <property type="entry name" value="ABC TRANSPORTER PERMEASE YTRF"/>
    <property type="match status" value="1"/>
</dbReference>
<feature type="transmembrane region" description="Helical" evidence="7">
    <location>
        <begin position="376"/>
        <end position="404"/>
    </location>
</feature>
<dbReference type="Pfam" id="PF12704">
    <property type="entry name" value="MacB_PCD"/>
    <property type="match status" value="1"/>
</dbReference>
<dbReference type="InterPro" id="IPR050250">
    <property type="entry name" value="Macrolide_Exporter_MacB"/>
</dbReference>
<dbReference type="Proteomes" id="UP000823918">
    <property type="component" value="Unassembled WGS sequence"/>
</dbReference>
<evidence type="ECO:0000256" key="4">
    <source>
        <dbReference type="ARBA" id="ARBA00022989"/>
    </source>
</evidence>
<evidence type="ECO:0000256" key="1">
    <source>
        <dbReference type="ARBA" id="ARBA00004651"/>
    </source>
</evidence>
<evidence type="ECO:0000256" key="6">
    <source>
        <dbReference type="ARBA" id="ARBA00038076"/>
    </source>
</evidence>
<dbReference type="GO" id="GO:0005886">
    <property type="term" value="C:plasma membrane"/>
    <property type="evidence" value="ECO:0007669"/>
    <property type="project" value="UniProtKB-SubCell"/>
</dbReference>
<dbReference type="GO" id="GO:0022857">
    <property type="term" value="F:transmembrane transporter activity"/>
    <property type="evidence" value="ECO:0007669"/>
    <property type="project" value="TreeGrafter"/>
</dbReference>
<dbReference type="PANTHER" id="PTHR30572">
    <property type="entry name" value="MEMBRANE COMPONENT OF TRANSPORTER-RELATED"/>
    <property type="match status" value="1"/>
</dbReference>
<comment type="similarity">
    <text evidence="6">Belongs to the ABC-4 integral membrane protein family.</text>
</comment>
<evidence type="ECO:0000313" key="10">
    <source>
        <dbReference type="EMBL" id="HJC72897.1"/>
    </source>
</evidence>
<accession>A0A9D2TLI7</accession>
<feature type="transmembrane region" description="Helical" evidence="7">
    <location>
        <begin position="456"/>
        <end position="477"/>
    </location>
</feature>
<organism evidence="10 11">
    <name type="scientific">Candidatus Ruthenibacterium merdavium</name>
    <dbReference type="NCBI Taxonomy" id="2838752"/>
    <lineage>
        <taxon>Bacteria</taxon>
        <taxon>Bacillati</taxon>
        <taxon>Bacillota</taxon>
        <taxon>Clostridia</taxon>
        <taxon>Eubacteriales</taxon>
        <taxon>Oscillospiraceae</taxon>
        <taxon>Ruthenibacterium</taxon>
    </lineage>
</organism>
<comment type="caution">
    <text evidence="10">The sequence shown here is derived from an EMBL/GenBank/DDBJ whole genome shotgun (WGS) entry which is preliminary data.</text>
</comment>
<proteinExistence type="inferred from homology"/>
<evidence type="ECO:0000256" key="3">
    <source>
        <dbReference type="ARBA" id="ARBA00022692"/>
    </source>
</evidence>
<feature type="transmembrane region" description="Helical" evidence="7">
    <location>
        <begin position="329"/>
        <end position="355"/>
    </location>
</feature>
<dbReference type="AlphaFoldDB" id="A0A9D2TLI7"/>
<reference evidence="10" key="1">
    <citation type="journal article" date="2021" name="PeerJ">
        <title>Extensive microbial diversity within the chicken gut microbiome revealed by metagenomics and culture.</title>
        <authorList>
            <person name="Gilroy R."/>
            <person name="Ravi A."/>
            <person name="Getino M."/>
            <person name="Pursley I."/>
            <person name="Horton D.L."/>
            <person name="Alikhan N.F."/>
            <person name="Baker D."/>
            <person name="Gharbi K."/>
            <person name="Hall N."/>
            <person name="Watson M."/>
            <person name="Adriaenssens E.M."/>
            <person name="Foster-Nyarko E."/>
            <person name="Jarju S."/>
            <person name="Secka A."/>
            <person name="Antonio M."/>
            <person name="Oren A."/>
            <person name="Chaudhuri R.R."/>
            <person name="La Ragione R."/>
            <person name="Hildebrand F."/>
            <person name="Pallen M.J."/>
        </authorList>
    </citation>
    <scope>NUCLEOTIDE SEQUENCE</scope>
    <source>
        <strain evidence="10">5933</strain>
    </source>
</reference>
<dbReference type="Pfam" id="PF02687">
    <property type="entry name" value="FtsX"/>
    <property type="match status" value="1"/>
</dbReference>
<feature type="transmembrane region" description="Helical" evidence="7">
    <location>
        <begin position="21"/>
        <end position="45"/>
    </location>
</feature>
<keyword evidence="2" id="KW-1003">Cell membrane</keyword>
<sequence>MKISDLLKLSTDNLRRRKGRTALTVIGVVVGTCAIVVMISLGIAANKRTEETLASWSDLTQITVMGYSDSADTPALDDKMVASLKEMPYVIAATPMYNFQNFDGRILAGSQGRYTTYAGGIVGMEPSAIEPMGYELKSGDYLQEHNGKPKKIPVLVGEDFAYSFEDTKKSYNNPKRYRWKETDENGNATIDPFFNIEETELVLQMVTGYDDQGNPKTKDYELNVVGILKQDYAKEGSSSMIMSISDMKWLESEYKKASGSSSGGGGGVVIMGGSGSGSKTGGYNQVFVKTESVDEVETVEAAIQKIGYKTYSMTETRKQAQKEVFSSQLMLGGLAAISLLVAALNIANTMTMAIYERTKEIGVMKVLGCRIGKIREMFLIESGTIGFIGGVVGVLLSLLLSFVLNHLSEWLVLLSTALASMGIQFDASSVNLGGLLNSAGSIGGGMGMESTQLSIIPPWLVLAALLFATIVGLLSGIAPANRAVKISALEAIRHD</sequence>
<reference evidence="10" key="2">
    <citation type="submission" date="2021-04" db="EMBL/GenBank/DDBJ databases">
        <authorList>
            <person name="Gilroy R."/>
        </authorList>
    </citation>
    <scope>NUCLEOTIDE SEQUENCE</scope>
    <source>
        <strain evidence="10">5933</strain>
    </source>
</reference>
<gene>
    <name evidence="10" type="ORF">H9698_08920</name>
</gene>